<keyword evidence="4" id="KW-0732">Signal</keyword>
<dbReference type="GO" id="GO:0071222">
    <property type="term" value="P:cellular response to lipopolysaccharide"/>
    <property type="evidence" value="ECO:0007669"/>
    <property type="project" value="TreeGrafter"/>
</dbReference>
<dbReference type="InterPro" id="IPR007110">
    <property type="entry name" value="Ig-like_dom"/>
</dbReference>
<protein>
    <submittedName>
        <fullName evidence="14">(Atlantic silverside) hypothetical protein</fullName>
    </submittedName>
</protein>
<evidence type="ECO:0000256" key="1">
    <source>
        <dbReference type="ARBA" id="ARBA00004251"/>
    </source>
</evidence>
<evidence type="ECO:0000256" key="8">
    <source>
        <dbReference type="ARBA" id="ARBA00023170"/>
    </source>
</evidence>
<dbReference type="GO" id="GO:0006955">
    <property type="term" value="P:immune response"/>
    <property type="evidence" value="ECO:0007669"/>
    <property type="project" value="TreeGrafter"/>
</dbReference>
<keyword evidence="8" id="KW-0675">Receptor</keyword>
<dbReference type="InterPro" id="IPR051713">
    <property type="entry name" value="T-cell_Activation_Regulation"/>
</dbReference>
<feature type="domain" description="Ig-like" evidence="13">
    <location>
        <begin position="75"/>
        <end position="173"/>
    </location>
</feature>
<dbReference type="InterPro" id="IPR013783">
    <property type="entry name" value="Ig-like_fold"/>
</dbReference>
<proteinExistence type="predicted"/>
<evidence type="ECO:0000256" key="4">
    <source>
        <dbReference type="ARBA" id="ARBA00022729"/>
    </source>
</evidence>
<evidence type="ECO:0000259" key="13">
    <source>
        <dbReference type="PROSITE" id="PS50835"/>
    </source>
</evidence>
<dbReference type="PANTHER" id="PTHR25466">
    <property type="entry name" value="T-LYMPHOCYTE ACTIVATION ANTIGEN"/>
    <property type="match status" value="1"/>
</dbReference>
<evidence type="ECO:0000256" key="10">
    <source>
        <dbReference type="ARBA" id="ARBA00023319"/>
    </source>
</evidence>
<dbReference type="InterPro" id="IPR003599">
    <property type="entry name" value="Ig_sub"/>
</dbReference>
<evidence type="ECO:0000256" key="9">
    <source>
        <dbReference type="ARBA" id="ARBA00023180"/>
    </source>
</evidence>
<dbReference type="GO" id="GO:0007166">
    <property type="term" value="P:cell surface receptor signaling pathway"/>
    <property type="evidence" value="ECO:0007669"/>
    <property type="project" value="TreeGrafter"/>
</dbReference>
<dbReference type="OrthoDB" id="7225082at2759"/>
<dbReference type="AlphaFoldDB" id="A0A8S4BB23"/>
<evidence type="ECO:0000256" key="11">
    <source>
        <dbReference type="SAM" id="MobiDB-lite"/>
    </source>
</evidence>
<sequence length="280" mass="31301">MEACAQYLLPFKNQEELLTESEEEPDAFLWPTPHFLFQAAPFSETRAGCVEVEREEMAALRSLSFCLLAVGLLLPAASTEQRITAEAGQDSVTLPCSAEKEKRISTVEWSIPDLDPDTVLYYIDGHFLPDRQHPSFRNRVDLQDRQMKEGNASLILKDVTMNDIGTYKCVIQSKGDMGFFFETFIYLDVTPPGKAPPTSEAPPTSGAPPPDSSPHHFGLMLLLRLLVFCPYFISTLLLVSVYRLRAKEGKQLVSMTTAPPLQAEPGLVDDYDDVTTEHHF</sequence>
<keyword evidence="15" id="KW-1185">Reference proteome</keyword>
<dbReference type="Pfam" id="PF07686">
    <property type="entry name" value="V-set"/>
    <property type="match status" value="1"/>
</dbReference>
<dbReference type="InterPro" id="IPR036179">
    <property type="entry name" value="Ig-like_dom_sf"/>
</dbReference>
<evidence type="ECO:0000256" key="6">
    <source>
        <dbReference type="ARBA" id="ARBA00023136"/>
    </source>
</evidence>
<dbReference type="GO" id="GO:0042130">
    <property type="term" value="P:negative regulation of T cell proliferation"/>
    <property type="evidence" value="ECO:0007669"/>
    <property type="project" value="TreeGrafter"/>
</dbReference>
<reference evidence="14" key="1">
    <citation type="submission" date="2021-05" db="EMBL/GenBank/DDBJ databases">
        <authorList>
            <person name="Tigano A."/>
        </authorList>
    </citation>
    <scope>NUCLEOTIDE SEQUENCE</scope>
</reference>
<organism evidence="14 15">
    <name type="scientific">Menidia menidia</name>
    <name type="common">Atlantic silverside</name>
    <dbReference type="NCBI Taxonomy" id="238744"/>
    <lineage>
        <taxon>Eukaryota</taxon>
        <taxon>Metazoa</taxon>
        <taxon>Chordata</taxon>
        <taxon>Craniata</taxon>
        <taxon>Vertebrata</taxon>
        <taxon>Euteleostomi</taxon>
        <taxon>Actinopterygii</taxon>
        <taxon>Neopterygii</taxon>
        <taxon>Teleostei</taxon>
        <taxon>Neoteleostei</taxon>
        <taxon>Acanthomorphata</taxon>
        <taxon>Ovalentaria</taxon>
        <taxon>Atherinomorphae</taxon>
        <taxon>Atheriniformes</taxon>
        <taxon>Atherinopsidae</taxon>
        <taxon>Menidiinae</taxon>
        <taxon>Menidia</taxon>
    </lineage>
</organism>
<evidence type="ECO:0000313" key="15">
    <source>
        <dbReference type="Proteomes" id="UP000677803"/>
    </source>
</evidence>
<keyword evidence="2" id="KW-1003">Cell membrane</keyword>
<feature type="region of interest" description="Disordered" evidence="11">
    <location>
        <begin position="192"/>
        <end position="211"/>
    </location>
</feature>
<comment type="subcellular location">
    <subcellularLocation>
        <location evidence="1">Cell membrane</location>
        <topology evidence="1">Single-pass type I membrane protein</topology>
    </subcellularLocation>
</comment>
<dbReference type="Proteomes" id="UP000677803">
    <property type="component" value="Unassembled WGS sequence"/>
</dbReference>
<dbReference type="GO" id="GO:0031295">
    <property type="term" value="P:T cell costimulation"/>
    <property type="evidence" value="ECO:0007669"/>
    <property type="project" value="TreeGrafter"/>
</dbReference>
<dbReference type="PROSITE" id="PS50835">
    <property type="entry name" value="IG_LIKE"/>
    <property type="match status" value="1"/>
</dbReference>
<keyword evidence="7" id="KW-1015">Disulfide bond</keyword>
<dbReference type="SMART" id="SM00409">
    <property type="entry name" value="IG"/>
    <property type="match status" value="1"/>
</dbReference>
<keyword evidence="3 12" id="KW-0812">Transmembrane</keyword>
<gene>
    <name evidence="14" type="ORF">MMEN_LOCUS15695</name>
</gene>
<dbReference type="GO" id="GO:0042102">
    <property type="term" value="P:positive regulation of T cell proliferation"/>
    <property type="evidence" value="ECO:0007669"/>
    <property type="project" value="TreeGrafter"/>
</dbReference>
<dbReference type="PANTHER" id="PTHR25466:SF9">
    <property type="entry name" value="FIBRONECTIN TYPE-III DOMAIN-CONTAINING PROTEIN"/>
    <property type="match status" value="1"/>
</dbReference>
<evidence type="ECO:0000256" key="5">
    <source>
        <dbReference type="ARBA" id="ARBA00022989"/>
    </source>
</evidence>
<accession>A0A8S4BB23</accession>
<dbReference type="GO" id="GO:0009897">
    <property type="term" value="C:external side of plasma membrane"/>
    <property type="evidence" value="ECO:0007669"/>
    <property type="project" value="TreeGrafter"/>
</dbReference>
<evidence type="ECO:0000313" key="14">
    <source>
        <dbReference type="EMBL" id="CAG5965583.1"/>
    </source>
</evidence>
<dbReference type="InterPro" id="IPR013106">
    <property type="entry name" value="Ig_V-set"/>
</dbReference>
<evidence type="ECO:0000256" key="7">
    <source>
        <dbReference type="ARBA" id="ARBA00023157"/>
    </source>
</evidence>
<dbReference type="SUPFAM" id="SSF48726">
    <property type="entry name" value="Immunoglobulin"/>
    <property type="match status" value="1"/>
</dbReference>
<keyword evidence="5 12" id="KW-1133">Transmembrane helix</keyword>
<evidence type="ECO:0000256" key="2">
    <source>
        <dbReference type="ARBA" id="ARBA00022475"/>
    </source>
</evidence>
<keyword evidence="9" id="KW-0325">Glycoprotein</keyword>
<dbReference type="EMBL" id="CAJRST010027779">
    <property type="protein sequence ID" value="CAG5965583.1"/>
    <property type="molecule type" value="Genomic_DNA"/>
</dbReference>
<comment type="caution">
    <text evidence="14">The sequence shown here is derived from an EMBL/GenBank/DDBJ whole genome shotgun (WGS) entry which is preliminary data.</text>
</comment>
<feature type="transmembrane region" description="Helical" evidence="12">
    <location>
        <begin position="217"/>
        <end position="242"/>
    </location>
</feature>
<keyword evidence="6 12" id="KW-0472">Membrane</keyword>
<keyword evidence="10" id="KW-0393">Immunoglobulin domain</keyword>
<dbReference type="Gene3D" id="2.60.40.10">
    <property type="entry name" value="Immunoglobulins"/>
    <property type="match status" value="1"/>
</dbReference>
<evidence type="ECO:0000256" key="3">
    <source>
        <dbReference type="ARBA" id="ARBA00022692"/>
    </source>
</evidence>
<name>A0A8S4BB23_9TELE</name>
<evidence type="ECO:0000256" key="12">
    <source>
        <dbReference type="SAM" id="Phobius"/>
    </source>
</evidence>